<gene>
    <name evidence="1" type="ORF">CWI39_0016p0010</name>
</gene>
<dbReference type="Gene3D" id="3.80.10.10">
    <property type="entry name" value="Ribonuclease Inhibitor"/>
    <property type="match status" value="1"/>
</dbReference>
<dbReference type="SUPFAM" id="SSF52047">
    <property type="entry name" value="RNI-like"/>
    <property type="match status" value="1"/>
</dbReference>
<dbReference type="VEuPathDB" id="MicrosporidiaDB:CWI39_0016p0010"/>
<name>A0A4Q9LPI5_9MICR</name>
<organism evidence="1 2">
    <name type="scientific">Hamiltosporidium magnivora</name>
    <dbReference type="NCBI Taxonomy" id="148818"/>
    <lineage>
        <taxon>Eukaryota</taxon>
        <taxon>Fungi</taxon>
        <taxon>Fungi incertae sedis</taxon>
        <taxon>Microsporidia</taxon>
        <taxon>Dubosqiidae</taxon>
        <taxon>Hamiltosporidium</taxon>
    </lineage>
</organism>
<evidence type="ECO:0000313" key="2">
    <source>
        <dbReference type="Proteomes" id="UP000293045"/>
    </source>
</evidence>
<dbReference type="AlphaFoldDB" id="A0A4Q9LPI5"/>
<accession>A0A4Q9LPI5</accession>
<protein>
    <recommendedName>
        <fullName evidence="3">Leucine-rich repeat-containing protein</fullName>
    </recommendedName>
</protein>
<evidence type="ECO:0000313" key="1">
    <source>
        <dbReference type="EMBL" id="TBU09936.1"/>
    </source>
</evidence>
<reference evidence="1 2" key="1">
    <citation type="submission" date="2017-12" db="EMBL/GenBank/DDBJ databases">
        <authorList>
            <person name="Pombert J.-F."/>
            <person name="Haag K.L."/>
            <person name="Ebert D."/>
        </authorList>
    </citation>
    <scope>NUCLEOTIDE SEQUENCE [LARGE SCALE GENOMIC DNA]</scope>
    <source>
        <strain evidence="1">IL-BN-2</strain>
    </source>
</reference>
<dbReference type="EMBL" id="PIXR01000016">
    <property type="protein sequence ID" value="TBU09936.1"/>
    <property type="molecule type" value="Genomic_DNA"/>
</dbReference>
<comment type="caution">
    <text evidence="1">The sequence shown here is derived from an EMBL/GenBank/DDBJ whole genome shotgun (WGS) entry which is preliminary data.</text>
</comment>
<evidence type="ECO:0008006" key="3">
    <source>
        <dbReference type="Google" id="ProtNLM"/>
    </source>
</evidence>
<sequence>MKEAYMIDLCKSKENITQKANNPRVNSINRTHLALKKLLKSKIYVGRNVTKKRLEEKLAKTHEAVLRILKKEMFIWGQKVCGNREKSNTYIVGIPFEDIILKLLNSTMNVKELYVSRTHRESFYFPHMFYRNSNFTLKSLKVGQNKILPLDMENIDISFCNIKYLDFPKTEYFPLNLTKLYLRSNLVRKTNLSILSRFKMMKIFDLSLNEIKGGSLSILENTPLVSTLETLLTLETSLIL</sequence>
<proteinExistence type="predicted"/>
<dbReference type="VEuPathDB" id="MicrosporidiaDB:CWI36_0357p0010"/>
<dbReference type="InterPro" id="IPR032675">
    <property type="entry name" value="LRR_dom_sf"/>
</dbReference>
<dbReference type="Proteomes" id="UP000293045">
    <property type="component" value="Unassembled WGS sequence"/>
</dbReference>